<dbReference type="Pfam" id="PF00515">
    <property type="entry name" value="TPR_1"/>
    <property type="match status" value="1"/>
</dbReference>
<gene>
    <name evidence="3" type="ORF">METSMIF1_03673</name>
</gene>
<dbReference type="PROSITE" id="PS50005">
    <property type="entry name" value="TPR"/>
    <property type="match status" value="1"/>
</dbReference>
<dbReference type="EMBL" id="ABYV02000011">
    <property type="protein sequence ID" value="EFC92639.1"/>
    <property type="molecule type" value="Genomic_DNA"/>
</dbReference>
<feature type="domain" description="LA2681-like HEPN" evidence="2">
    <location>
        <begin position="215"/>
        <end position="274"/>
    </location>
</feature>
<dbReference type="AlphaFoldDB" id="D2ZS39"/>
<dbReference type="HOGENOM" id="CLU_1006904_0_0_2"/>
<dbReference type="Gene3D" id="1.25.40.10">
    <property type="entry name" value="Tetratricopeptide repeat domain"/>
    <property type="match status" value="1"/>
</dbReference>
<dbReference type="PROSITE" id="PS50293">
    <property type="entry name" value="TPR_REGION"/>
    <property type="match status" value="1"/>
</dbReference>
<dbReference type="InterPro" id="IPR040826">
    <property type="entry name" value="HEPN_LA2681"/>
</dbReference>
<evidence type="ECO:0000313" key="3">
    <source>
        <dbReference type="EMBL" id="EFC92639.1"/>
    </source>
</evidence>
<reference evidence="3 4" key="1">
    <citation type="submission" date="2010-01" db="EMBL/GenBank/DDBJ databases">
        <authorList>
            <person name="Weinstock G."/>
            <person name="Sodergren E."/>
            <person name="Clifton S."/>
            <person name="Fulton L."/>
            <person name="Fulton B."/>
            <person name="Courtney L."/>
            <person name="Fronick C."/>
            <person name="Harrison M."/>
            <person name="Strong C."/>
            <person name="Farmer C."/>
            <person name="Delahaunty K."/>
            <person name="Markovic C."/>
            <person name="Hall O."/>
            <person name="Minx P."/>
            <person name="Tomlinson C."/>
            <person name="Mitreva M."/>
            <person name="Nelson J."/>
            <person name="Hou S."/>
            <person name="Wollam A."/>
            <person name="Pepin K.H."/>
            <person name="Johnson M."/>
            <person name="Bhonagiri V."/>
            <person name="Nash W.E."/>
            <person name="Warren W."/>
            <person name="Chinwalla A."/>
            <person name="Mardis E.R."/>
            <person name="Wilson R.K."/>
        </authorList>
    </citation>
    <scope>NUCLEOTIDE SEQUENCE [LARGE SCALE GENOMIC DNA]</scope>
    <source>
        <strain evidence="3 4">DSM 2374</strain>
    </source>
</reference>
<evidence type="ECO:0000256" key="1">
    <source>
        <dbReference type="PROSITE-ProRule" id="PRU00339"/>
    </source>
</evidence>
<protein>
    <submittedName>
        <fullName evidence="3">Tetratricopeptide repeat protein</fullName>
    </submittedName>
</protein>
<keyword evidence="1" id="KW-0802">TPR repeat</keyword>
<evidence type="ECO:0000259" key="2">
    <source>
        <dbReference type="Pfam" id="PF18733"/>
    </source>
</evidence>
<accession>D2ZS39</accession>
<sequence length="276" mass="31815">MRYNLGNDYLFYHDITGERYLNNKIVLLEAKNNYRNALLSEDMDSNLKALILTNLGNVYSKTGRYIDALDCYDLALRENPDFGLAIINKGSSLIEYSSLTNNPFSFIHNAYLHYKEASKKDNLIQEDLDNINKWIEYLERKYGKDALNKPYESELIIGEEVSIEGFSKLFCLMNKLYLNTCNYCQKCDSAIGDTILLKGMVSEISTDFEDAPYLKFSSFLNEIKMSYVSSRLYLILSQHTYSNLEFIDNTVSLVNTLSYESQNINTQLLKDAFSNL</sequence>
<dbReference type="Pfam" id="PF18733">
    <property type="entry name" value="HEPN_LA2681"/>
    <property type="match status" value="1"/>
</dbReference>
<dbReference type="PATRIC" id="fig|521002.11.peg.1620"/>
<dbReference type="InterPro" id="IPR019734">
    <property type="entry name" value="TPR_rpt"/>
</dbReference>
<dbReference type="SMART" id="SM00028">
    <property type="entry name" value="TPR"/>
    <property type="match status" value="1"/>
</dbReference>
<dbReference type="SUPFAM" id="SSF48452">
    <property type="entry name" value="TPR-like"/>
    <property type="match status" value="1"/>
</dbReference>
<proteinExistence type="predicted"/>
<evidence type="ECO:0000313" key="4">
    <source>
        <dbReference type="Proteomes" id="UP000004028"/>
    </source>
</evidence>
<dbReference type="Proteomes" id="UP000004028">
    <property type="component" value="Unassembled WGS sequence"/>
</dbReference>
<organism evidence="3 4">
    <name type="scientific">Methanobrevibacter smithii DSM 2374</name>
    <dbReference type="NCBI Taxonomy" id="521002"/>
    <lineage>
        <taxon>Archaea</taxon>
        <taxon>Methanobacteriati</taxon>
        <taxon>Methanobacteriota</taxon>
        <taxon>Methanomada group</taxon>
        <taxon>Methanobacteria</taxon>
        <taxon>Methanobacteriales</taxon>
        <taxon>Methanobacteriaceae</taxon>
        <taxon>Methanobrevibacter</taxon>
    </lineage>
</organism>
<comment type="caution">
    <text evidence="3">The sequence shown here is derived from an EMBL/GenBank/DDBJ whole genome shotgun (WGS) entry which is preliminary data.</text>
</comment>
<name>D2ZS39_METSM</name>
<feature type="repeat" description="TPR" evidence="1">
    <location>
        <begin position="49"/>
        <end position="82"/>
    </location>
</feature>
<dbReference type="InterPro" id="IPR011990">
    <property type="entry name" value="TPR-like_helical_dom_sf"/>
</dbReference>